<feature type="compositionally biased region" description="Polar residues" evidence="9">
    <location>
        <begin position="755"/>
        <end position="789"/>
    </location>
</feature>
<organism evidence="11 12">
    <name type="scientific">Favolaschia claudopus</name>
    <dbReference type="NCBI Taxonomy" id="2862362"/>
    <lineage>
        <taxon>Eukaryota</taxon>
        <taxon>Fungi</taxon>
        <taxon>Dikarya</taxon>
        <taxon>Basidiomycota</taxon>
        <taxon>Agaricomycotina</taxon>
        <taxon>Agaricomycetes</taxon>
        <taxon>Agaricomycetidae</taxon>
        <taxon>Agaricales</taxon>
        <taxon>Marasmiineae</taxon>
        <taxon>Mycenaceae</taxon>
        <taxon>Favolaschia</taxon>
    </lineage>
</organism>
<feature type="region of interest" description="Disordered" evidence="9">
    <location>
        <begin position="1"/>
        <end position="43"/>
    </location>
</feature>
<keyword evidence="7" id="KW-0539">Nucleus</keyword>
<feature type="compositionally biased region" description="Acidic residues" evidence="9">
    <location>
        <begin position="410"/>
        <end position="419"/>
    </location>
</feature>
<feature type="compositionally biased region" description="Low complexity" evidence="9">
    <location>
        <begin position="1015"/>
        <end position="1033"/>
    </location>
</feature>
<feature type="compositionally biased region" description="Low complexity" evidence="9">
    <location>
        <begin position="157"/>
        <end position="167"/>
    </location>
</feature>
<feature type="compositionally biased region" description="Polar residues" evidence="9">
    <location>
        <begin position="104"/>
        <end position="119"/>
    </location>
</feature>
<feature type="compositionally biased region" description="Polar residues" evidence="9">
    <location>
        <begin position="78"/>
        <end position="87"/>
    </location>
</feature>
<evidence type="ECO:0000313" key="11">
    <source>
        <dbReference type="EMBL" id="KAK7052569.1"/>
    </source>
</evidence>
<dbReference type="EMBL" id="JAWWNJ010000007">
    <property type="protein sequence ID" value="KAK7052569.1"/>
    <property type="molecule type" value="Genomic_DNA"/>
</dbReference>
<feature type="compositionally biased region" description="Polar residues" evidence="9">
    <location>
        <begin position="701"/>
        <end position="719"/>
    </location>
</feature>
<evidence type="ECO:0000256" key="5">
    <source>
        <dbReference type="ARBA" id="ARBA00023015"/>
    </source>
</evidence>
<keyword evidence="6" id="KW-0804">Transcription</keyword>
<feature type="region of interest" description="Disordered" evidence="9">
    <location>
        <begin position="906"/>
        <end position="1059"/>
    </location>
</feature>
<gene>
    <name evidence="11" type="ORF">R3P38DRAFT_2861120</name>
</gene>
<dbReference type="Pfam" id="PF10497">
    <property type="entry name" value="zf-4CXXC_R1"/>
    <property type="match status" value="1"/>
</dbReference>
<feature type="region of interest" description="Disordered" evidence="9">
    <location>
        <begin position="149"/>
        <end position="222"/>
    </location>
</feature>
<dbReference type="Proteomes" id="UP001362999">
    <property type="component" value="Unassembled WGS sequence"/>
</dbReference>
<feature type="compositionally biased region" description="Polar residues" evidence="9">
    <location>
        <begin position="1"/>
        <end position="14"/>
    </location>
</feature>
<feature type="compositionally biased region" description="Basic and acidic residues" evidence="9">
    <location>
        <begin position="657"/>
        <end position="670"/>
    </location>
</feature>
<name>A0AAW0DNV0_9AGAR</name>
<feature type="region of interest" description="Disordered" evidence="9">
    <location>
        <begin position="1379"/>
        <end position="1486"/>
    </location>
</feature>
<keyword evidence="3 8" id="KW-0863">Zinc-finger</keyword>
<reference evidence="11 12" key="1">
    <citation type="journal article" date="2024" name="J Genomics">
        <title>Draft genome sequencing and assembly of Favolaschia claudopus CIRM-BRFM 2984 isolated from oak limbs.</title>
        <authorList>
            <person name="Navarro D."/>
            <person name="Drula E."/>
            <person name="Chaduli D."/>
            <person name="Cazenave R."/>
            <person name="Ahrendt S."/>
            <person name="Wang J."/>
            <person name="Lipzen A."/>
            <person name="Daum C."/>
            <person name="Barry K."/>
            <person name="Grigoriev I.V."/>
            <person name="Favel A."/>
            <person name="Rosso M.N."/>
            <person name="Martin F."/>
        </authorList>
    </citation>
    <scope>NUCLEOTIDE SEQUENCE [LARGE SCALE GENOMIC DNA]</scope>
    <source>
        <strain evidence="11 12">CIRM-BRFM 2984</strain>
    </source>
</reference>
<evidence type="ECO:0000256" key="7">
    <source>
        <dbReference type="ARBA" id="ARBA00023242"/>
    </source>
</evidence>
<evidence type="ECO:0000256" key="2">
    <source>
        <dbReference type="ARBA" id="ARBA00022723"/>
    </source>
</evidence>
<feature type="compositionally biased region" description="Basic and acidic residues" evidence="9">
    <location>
        <begin position="371"/>
        <end position="396"/>
    </location>
</feature>
<feature type="compositionally biased region" description="Polar residues" evidence="9">
    <location>
        <begin position="262"/>
        <end position="273"/>
    </location>
</feature>
<feature type="compositionally biased region" description="Basic and acidic residues" evidence="9">
    <location>
        <begin position="805"/>
        <end position="815"/>
    </location>
</feature>
<dbReference type="GO" id="GO:0008270">
    <property type="term" value="F:zinc ion binding"/>
    <property type="evidence" value="ECO:0007669"/>
    <property type="project" value="UniProtKB-KW"/>
</dbReference>
<feature type="compositionally biased region" description="Basic residues" evidence="9">
    <location>
        <begin position="339"/>
        <end position="348"/>
    </location>
</feature>
<feature type="region of interest" description="Disordered" evidence="9">
    <location>
        <begin position="104"/>
        <end position="127"/>
    </location>
</feature>
<feature type="region of interest" description="Disordered" evidence="9">
    <location>
        <begin position="67"/>
        <end position="87"/>
    </location>
</feature>
<keyword evidence="5" id="KW-0805">Transcription regulation</keyword>
<evidence type="ECO:0000313" key="12">
    <source>
        <dbReference type="Proteomes" id="UP001362999"/>
    </source>
</evidence>
<evidence type="ECO:0000256" key="9">
    <source>
        <dbReference type="SAM" id="MobiDB-lite"/>
    </source>
</evidence>
<evidence type="ECO:0000256" key="8">
    <source>
        <dbReference type="PROSITE-ProRule" id="PRU00175"/>
    </source>
</evidence>
<keyword evidence="4" id="KW-0862">Zinc</keyword>
<feature type="domain" description="RING-type" evidence="10">
    <location>
        <begin position="1095"/>
        <end position="1145"/>
    </location>
</feature>
<protein>
    <recommendedName>
        <fullName evidence="10">RING-type domain-containing protein</fullName>
    </recommendedName>
</protein>
<accession>A0AAW0DNV0</accession>
<feature type="region of interest" description="Disordered" evidence="9">
    <location>
        <begin position="470"/>
        <end position="561"/>
    </location>
</feature>
<feature type="compositionally biased region" description="Polar residues" evidence="9">
    <location>
        <begin position="169"/>
        <end position="178"/>
    </location>
</feature>
<evidence type="ECO:0000259" key="10">
    <source>
        <dbReference type="PROSITE" id="PS50089"/>
    </source>
</evidence>
<dbReference type="InterPro" id="IPR001841">
    <property type="entry name" value="Znf_RING"/>
</dbReference>
<dbReference type="PROSITE" id="PS00518">
    <property type="entry name" value="ZF_RING_1"/>
    <property type="match status" value="1"/>
</dbReference>
<evidence type="ECO:0000256" key="4">
    <source>
        <dbReference type="ARBA" id="ARBA00022833"/>
    </source>
</evidence>
<dbReference type="GO" id="GO:0005634">
    <property type="term" value="C:nucleus"/>
    <property type="evidence" value="ECO:0007669"/>
    <property type="project" value="UniProtKB-SubCell"/>
</dbReference>
<feature type="region of interest" description="Disordered" evidence="9">
    <location>
        <begin position="657"/>
        <end position="876"/>
    </location>
</feature>
<evidence type="ECO:0000256" key="6">
    <source>
        <dbReference type="ARBA" id="ARBA00023163"/>
    </source>
</evidence>
<comment type="caution">
    <text evidence="11">The sequence shown here is derived from an EMBL/GenBank/DDBJ whole genome shotgun (WGS) entry which is preliminary data.</text>
</comment>
<dbReference type="InterPro" id="IPR017907">
    <property type="entry name" value="Znf_RING_CS"/>
</dbReference>
<feature type="compositionally biased region" description="Polar residues" evidence="9">
    <location>
        <begin position="195"/>
        <end position="210"/>
    </location>
</feature>
<feature type="region of interest" description="Disordered" evidence="9">
    <location>
        <begin position="242"/>
        <end position="441"/>
    </location>
</feature>
<keyword evidence="12" id="KW-1185">Reference proteome</keyword>
<sequence length="1653" mass="175562">MNSSLANWDGSLSPQRAVAPSPTPLPAQNSNSSSNNGSPQLASTSQLLGLDIVKNSSVFETRTLFDAPQHRGVGGGSNEQADSHLNTNSNNQALLDTVLSAGSLQTNPEKSSSRNQSVKSPIPSLRYSSMSRSAPSLLNDNALFRQASFAPSPPHSLPSSSPSSFGSQGVATASTSLPSFGAPGPALSAPLTKPSFPTNASWLQTPNKGTPNPSVNSSPLSSLGSSPLLQSWWTGANTYAGQDSVPRDLPQQRKVKRAKKTGNASGSDKQQLFDSLVPSSPPPPADARALFTPSPPPGDAPLFTPPPLSPTQIRRPPPPPGVGVARRVVRDSDVPSRRPTQRPRRKTRVYVAVPPAPYAIKRARTSKAGQRGRERQQLPEKEKRGRSRSSDVETRSWRSGSRKGRRSRDDDDEEEEDSWSEGRMSKNASRGTSKRLMKGHDKNVAEVHSSIGDALNNAWANNEARGTYTVWRASGSGRGNEDTGRGSSGHGKQKRRGEEREEREEEDEEYGARKRAKGEKTRKLVWHPVDVREQPREREGSTVKRRQQPSGEAAGSSSSAVPVRRTSAWCEEFEEDGQRKTRLCFDVDTAEADRVACEALVRGGYFGLLALAGGEVGSGGEVRKRQQRRPCVVWPVRSQSEVGVSAGAPVVWRYKEEEEAERQAPQEGLKKSRRKVSTSGPEQVARGHSMQQLSAVPPALASQSTSGGPSNPHNTSSAPPLSPLLYIDFSKLNPKPEQRTKSGKPRALPAPSISRLLTPTQDSGASSNVERLSREGTTTADSELGSNGTDAEPEEADEQPMPLSEKAKGKQKVVDMDVDMDVDGRGTPSPEPMSAWINDSGSRGQRSASRERVARSSPILDISPFYNNNNAPQESPPKLHDLLSLPLHVSELPHLRGSYPNFENDMPYGDGTIDPSLLGGMDGDGQMMNGVDEPDSQYIHSPVQGEVPEGGSSSSQSSQSSSSSIFPTSPKIPPPPVLAAAADSSSELRTSQRRPAQRRMPDYLVSSEFPDLADDSASSSSSVYADESIPAPKAKAKAGTKSKQTAVAVKRRGVNGGGGGGTKVTDVAIPVAYDADRFFRYSGPPWPPGDLEAICHQCRNKTKLLSVKFEECAHAYCVRCIMVKYKANTVPFASGISSECCPRCNGTCSCDNCTSRRGEVYQFGRYYRPQVPTEKIKTGPRALGTARPRPTPYKILENLVIAPTTYNAILYDLSGAPMARTYHGADGNKDVLVAQPIKKQPRVFVGAVQEAWELGPDPIVYVEPPPAPIQKRKQGHRARTSFYVGDPSVLSLPVRTPSTNARQCDVRNERRSTTARTIASLMPEAGPSSSAVPPVSVQDEMDVDDVPTATSATALIFSSSSDQLAAVDALTAATTILSTDGSGLVDPSITASPTEDNDIHGLVLPEGQARRSLAGSSSCRSSAGTEAAVTPPPAPASNGTTSRSLDPFGSPLTSVANSDDIADQGDAGESSPSATTTAAEEDGEQESQKIAMGLSLEFGPTAAVFLPPGTSAVARGDEVQSPLLSMEVPDGAASLQALDEAQDPTFLGDSEWGGPAEPADCLATSTDTAREEAVTQSLQMVGMRDAEDSAGASQNPATFMGTADDTVSLKSSQPNGVASCDMGVVSADPVPLTDDQIALAISLGLQALGAEVS</sequence>
<feature type="compositionally biased region" description="Low complexity" evidence="9">
    <location>
        <begin position="1410"/>
        <end position="1429"/>
    </location>
</feature>
<comment type="subcellular location">
    <subcellularLocation>
        <location evidence="1">Nucleus</location>
    </subcellularLocation>
</comment>
<feature type="compositionally biased region" description="Low complexity" evidence="9">
    <location>
        <begin position="952"/>
        <end position="969"/>
    </location>
</feature>
<proteinExistence type="predicted"/>
<feature type="compositionally biased region" description="Pro residues" evidence="9">
    <location>
        <begin position="293"/>
        <end position="321"/>
    </location>
</feature>
<dbReference type="PROSITE" id="PS50089">
    <property type="entry name" value="ZF_RING_2"/>
    <property type="match status" value="1"/>
</dbReference>
<evidence type="ECO:0000256" key="1">
    <source>
        <dbReference type="ARBA" id="ARBA00004123"/>
    </source>
</evidence>
<feature type="compositionally biased region" description="Basic and acidic residues" evidence="9">
    <location>
        <begin position="529"/>
        <end position="542"/>
    </location>
</feature>
<feature type="compositionally biased region" description="Low complexity" evidence="9">
    <location>
        <begin position="211"/>
        <end position="222"/>
    </location>
</feature>
<keyword evidence="2" id="KW-0479">Metal-binding</keyword>
<feature type="compositionally biased region" description="Low complexity" evidence="9">
    <location>
        <begin position="550"/>
        <end position="560"/>
    </location>
</feature>
<dbReference type="InterPro" id="IPR018866">
    <property type="entry name" value="Znf-4CXXC_R1"/>
</dbReference>
<evidence type="ECO:0000256" key="3">
    <source>
        <dbReference type="ARBA" id="ARBA00022771"/>
    </source>
</evidence>